<dbReference type="EnsemblPlants" id="OGLUM11G01680.1">
    <property type="protein sequence ID" value="OGLUM11G01680.1"/>
    <property type="gene ID" value="OGLUM11G01680"/>
</dbReference>
<feature type="region of interest" description="Disordered" evidence="1">
    <location>
        <begin position="1"/>
        <end position="96"/>
    </location>
</feature>
<accession>A0A0E0BEW8</accession>
<dbReference type="HOGENOM" id="CLU_2363119_0_0_1"/>
<dbReference type="AlphaFoldDB" id="A0A0E0BEW8"/>
<feature type="compositionally biased region" description="Pro residues" evidence="1">
    <location>
        <begin position="30"/>
        <end position="45"/>
    </location>
</feature>
<proteinExistence type="predicted"/>
<feature type="compositionally biased region" description="Polar residues" evidence="1">
    <location>
        <begin position="84"/>
        <end position="96"/>
    </location>
</feature>
<feature type="compositionally biased region" description="Pro residues" evidence="1">
    <location>
        <begin position="53"/>
        <end position="73"/>
    </location>
</feature>
<organism evidence="2">
    <name type="scientific">Oryza glumipatula</name>
    <dbReference type="NCBI Taxonomy" id="40148"/>
    <lineage>
        <taxon>Eukaryota</taxon>
        <taxon>Viridiplantae</taxon>
        <taxon>Streptophyta</taxon>
        <taxon>Embryophyta</taxon>
        <taxon>Tracheophyta</taxon>
        <taxon>Spermatophyta</taxon>
        <taxon>Magnoliopsida</taxon>
        <taxon>Liliopsida</taxon>
        <taxon>Poales</taxon>
        <taxon>Poaceae</taxon>
        <taxon>BOP clade</taxon>
        <taxon>Oryzoideae</taxon>
        <taxon>Oryzeae</taxon>
        <taxon>Oryzinae</taxon>
        <taxon>Oryza</taxon>
    </lineage>
</organism>
<name>A0A0E0BEW8_9ORYZ</name>
<reference evidence="2" key="1">
    <citation type="submission" date="2015-04" db="UniProtKB">
        <authorList>
            <consortium name="EnsemblPlants"/>
        </authorList>
    </citation>
    <scope>IDENTIFICATION</scope>
</reference>
<keyword evidence="3" id="KW-1185">Reference proteome</keyword>
<evidence type="ECO:0000313" key="2">
    <source>
        <dbReference type="EnsemblPlants" id="OGLUM11G01680.1"/>
    </source>
</evidence>
<protein>
    <submittedName>
        <fullName evidence="2">Uncharacterized protein</fullName>
    </submittedName>
</protein>
<dbReference type="Proteomes" id="UP000026961">
    <property type="component" value="Chromosome 11"/>
</dbReference>
<sequence length="96" mass="9935">MSFNFEINKDQGGKKKGGHPQPPCLSRFPTPDPPLPSPSSAPPPISTSTAACAPPPSPPRLPPPPESGLPPPHRTVASVVDSLSPFSPSSPRDISI</sequence>
<evidence type="ECO:0000313" key="3">
    <source>
        <dbReference type="Proteomes" id="UP000026961"/>
    </source>
</evidence>
<dbReference type="Gramene" id="OGLUM11G01680.1">
    <property type="protein sequence ID" value="OGLUM11G01680.1"/>
    <property type="gene ID" value="OGLUM11G01680"/>
</dbReference>
<evidence type="ECO:0000256" key="1">
    <source>
        <dbReference type="SAM" id="MobiDB-lite"/>
    </source>
</evidence>
<reference evidence="2" key="2">
    <citation type="submission" date="2018-05" db="EMBL/GenBank/DDBJ databases">
        <title>OgluRS3 (Oryza glumaepatula Reference Sequence Version 3).</title>
        <authorList>
            <person name="Zhang J."/>
            <person name="Kudrna D."/>
            <person name="Lee S."/>
            <person name="Talag J."/>
            <person name="Welchert J."/>
            <person name="Wing R.A."/>
        </authorList>
    </citation>
    <scope>NUCLEOTIDE SEQUENCE [LARGE SCALE GENOMIC DNA]</scope>
</reference>